<dbReference type="EMBL" id="JBHTIA010000003">
    <property type="protein sequence ID" value="MFD0764953.1"/>
    <property type="molecule type" value="Genomic_DNA"/>
</dbReference>
<dbReference type="SMART" id="SM00530">
    <property type="entry name" value="HTH_XRE"/>
    <property type="match status" value="1"/>
</dbReference>
<dbReference type="Pfam" id="PF01381">
    <property type="entry name" value="HTH_3"/>
    <property type="match status" value="1"/>
</dbReference>
<feature type="domain" description="HTH cro/C1-type" evidence="1">
    <location>
        <begin position="12"/>
        <end position="66"/>
    </location>
</feature>
<dbReference type="SUPFAM" id="SSF47413">
    <property type="entry name" value="lambda repressor-like DNA-binding domains"/>
    <property type="match status" value="1"/>
</dbReference>
<dbReference type="CDD" id="cd00093">
    <property type="entry name" value="HTH_XRE"/>
    <property type="match status" value="1"/>
</dbReference>
<organism evidence="2 3">
    <name type="scientific">Mucilaginibacter lutimaris</name>
    <dbReference type="NCBI Taxonomy" id="931629"/>
    <lineage>
        <taxon>Bacteria</taxon>
        <taxon>Pseudomonadati</taxon>
        <taxon>Bacteroidota</taxon>
        <taxon>Sphingobacteriia</taxon>
        <taxon>Sphingobacteriales</taxon>
        <taxon>Sphingobacteriaceae</taxon>
        <taxon>Mucilaginibacter</taxon>
    </lineage>
</organism>
<evidence type="ECO:0000259" key="1">
    <source>
        <dbReference type="PROSITE" id="PS50943"/>
    </source>
</evidence>
<keyword evidence="3" id="KW-1185">Reference proteome</keyword>
<dbReference type="PROSITE" id="PS50943">
    <property type="entry name" value="HTH_CROC1"/>
    <property type="match status" value="1"/>
</dbReference>
<name>A0ABW2ZFM3_9SPHI</name>
<gene>
    <name evidence="2" type="ORF">ACFQZI_08805</name>
</gene>
<comment type="caution">
    <text evidence="2">The sequence shown here is derived from an EMBL/GenBank/DDBJ whole genome shotgun (WGS) entry which is preliminary data.</text>
</comment>
<dbReference type="Proteomes" id="UP001597073">
    <property type="component" value="Unassembled WGS sequence"/>
</dbReference>
<dbReference type="InterPro" id="IPR001387">
    <property type="entry name" value="Cro/C1-type_HTH"/>
</dbReference>
<accession>A0ABW2ZFM3</accession>
<dbReference type="RefSeq" id="WP_377141270.1">
    <property type="nucleotide sequence ID" value="NZ_JBHTIA010000003.1"/>
</dbReference>
<proteinExistence type="predicted"/>
<evidence type="ECO:0000313" key="2">
    <source>
        <dbReference type="EMBL" id="MFD0764953.1"/>
    </source>
</evidence>
<sequence length="78" mass="9032">MKPIGKTLALAIRQKRTQLHYSQEFMAYKLKQTQNAYCKVELGQTKVTLIKLIEICEVFEVDIHDFLKPVIEPVLKVA</sequence>
<dbReference type="Gene3D" id="1.10.260.40">
    <property type="entry name" value="lambda repressor-like DNA-binding domains"/>
    <property type="match status" value="1"/>
</dbReference>
<protein>
    <submittedName>
        <fullName evidence="2">Helix-turn-helix domain-containing protein</fullName>
    </submittedName>
</protein>
<reference evidence="3" key="1">
    <citation type="journal article" date="2019" name="Int. J. Syst. Evol. Microbiol.">
        <title>The Global Catalogue of Microorganisms (GCM) 10K type strain sequencing project: providing services to taxonomists for standard genome sequencing and annotation.</title>
        <authorList>
            <consortium name="The Broad Institute Genomics Platform"/>
            <consortium name="The Broad Institute Genome Sequencing Center for Infectious Disease"/>
            <person name="Wu L."/>
            <person name="Ma J."/>
        </authorList>
    </citation>
    <scope>NUCLEOTIDE SEQUENCE [LARGE SCALE GENOMIC DNA]</scope>
    <source>
        <strain evidence="3">CCUG 60742</strain>
    </source>
</reference>
<dbReference type="InterPro" id="IPR010982">
    <property type="entry name" value="Lambda_DNA-bd_dom_sf"/>
</dbReference>
<evidence type="ECO:0000313" key="3">
    <source>
        <dbReference type="Proteomes" id="UP001597073"/>
    </source>
</evidence>